<dbReference type="SMART" id="SM01208">
    <property type="entry name" value="G5"/>
    <property type="match status" value="1"/>
</dbReference>
<dbReference type="GO" id="GO:0009254">
    <property type="term" value="P:peptidoglycan turnover"/>
    <property type="evidence" value="ECO:0007669"/>
    <property type="project" value="InterPro"/>
</dbReference>
<proteinExistence type="predicted"/>
<dbReference type="PROSITE" id="PS51109">
    <property type="entry name" value="G5"/>
    <property type="match status" value="1"/>
</dbReference>
<dbReference type="EMBL" id="FQXD01000015">
    <property type="protein sequence ID" value="SHH83700.1"/>
    <property type="molecule type" value="Genomic_DNA"/>
</dbReference>
<dbReference type="RefSeq" id="WP_073011548.1">
    <property type="nucleotide sequence ID" value="NZ_FQXD01000015.1"/>
</dbReference>
<dbReference type="Pfam" id="PF07501">
    <property type="entry name" value="G5"/>
    <property type="match status" value="1"/>
</dbReference>
<dbReference type="InterPro" id="IPR007137">
    <property type="entry name" value="DUF348"/>
</dbReference>
<dbReference type="Pfam" id="PF06725">
    <property type="entry name" value="3D"/>
    <property type="match status" value="1"/>
</dbReference>
<dbReference type="AlphaFoldDB" id="A0A1M5W8A3"/>
<dbReference type="InterPro" id="IPR051933">
    <property type="entry name" value="Resuscitation_pf_RpfB"/>
</dbReference>
<sequence length="418" mass="46039">MRKVSKLMPASTMKLVLSFIGILALITFSGFIVFDATKAEIVIHKDGEEQTVKTHQNTVEEALAEADIQVGEHDYLSHSMNDSIKDGMEISYKQAKQVFLTVNGKQTNYYTTANTIDKFLQENDLSYHERDNVSFAKGDKITDGLHLEIDQAYEITINDGTDEKRVWTTGGTVAEVLKESNVKVNKDSDDKVKPSLNKQVTKDTVISVVRVGKERDEVTEALAFDTEEREDSDLAKGEEKIVTEGKAGKVKKIYEIVTENGKEKDRKLISKEIIEESENQIVAIGTKEPQQNKNLFTLSNKQPKSKRQTNSSPASNKKQKGSGKTFTMSASAYTASCNGCSGFTTTGIDLNANPNRKVIAVDPSVIPLGSRVWVQGYGEAIAGDTGGHIVGNRIDVHVPSKKAAYRWGVKTVTVKVLN</sequence>
<dbReference type="PANTHER" id="PTHR39160">
    <property type="entry name" value="CELL WALL-BINDING PROTEIN YOCH"/>
    <property type="match status" value="1"/>
</dbReference>
<dbReference type="Pfam" id="PF03990">
    <property type="entry name" value="DUF348"/>
    <property type="match status" value="3"/>
</dbReference>
<dbReference type="Proteomes" id="UP000184079">
    <property type="component" value="Unassembled WGS sequence"/>
</dbReference>
<accession>A0A1M5W8A3</accession>
<keyword evidence="1" id="KW-0732">Signal</keyword>
<reference evidence="5" key="1">
    <citation type="submission" date="2016-11" db="EMBL/GenBank/DDBJ databases">
        <authorList>
            <person name="Varghese N."/>
            <person name="Submissions S."/>
        </authorList>
    </citation>
    <scope>NUCLEOTIDE SEQUENCE [LARGE SCALE GENOMIC DNA]</scope>
    <source>
        <strain evidence="5">CGMCC 1.6496</strain>
    </source>
</reference>
<dbReference type="InterPro" id="IPR010611">
    <property type="entry name" value="3D_dom"/>
</dbReference>
<dbReference type="PANTHER" id="PTHR39160:SF4">
    <property type="entry name" value="RESUSCITATION-PROMOTING FACTOR RPFB"/>
    <property type="match status" value="1"/>
</dbReference>
<dbReference type="Gene3D" id="2.40.40.10">
    <property type="entry name" value="RlpA-like domain"/>
    <property type="match status" value="1"/>
</dbReference>
<dbReference type="Gene3D" id="2.20.230.10">
    <property type="entry name" value="Resuscitation-promoting factor rpfb"/>
    <property type="match status" value="1"/>
</dbReference>
<dbReference type="OrthoDB" id="9798935at2"/>
<dbReference type="GO" id="GO:0004553">
    <property type="term" value="F:hydrolase activity, hydrolyzing O-glycosyl compounds"/>
    <property type="evidence" value="ECO:0007669"/>
    <property type="project" value="InterPro"/>
</dbReference>
<evidence type="ECO:0000259" key="3">
    <source>
        <dbReference type="PROSITE" id="PS51109"/>
    </source>
</evidence>
<organism evidence="4 5">
    <name type="scientific">Virgibacillus chiguensis</name>
    <dbReference type="NCBI Taxonomy" id="411959"/>
    <lineage>
        <taxon>Bacteria</taxon>
        <taxon>Bacillati</taxon>
        <taxon>Bacillota</taxon>
        <taxon>Bacilli</taxon>
        <taxon>Bacillales</taxon>
        <taxon>Bacillaceae</taxon>
        <taxon>Virgibacillus</taxon>
    </lineage>
</organism>
<name>A0A1M5W8A3_9BACI</name>
<feature type="domain" description="G5" evidence="3">
    <location>
        <begin position="208"/>
        <end position="288"/>
    </location>
</feature>
<dbReference type="InterPro" id="IPR011098">
    <property type="entry name" value="G5_dom"/>
</dbReference>
<dbReference type="SUPFAM" id="SSF50685">
    <property type="entry name" value="Barwin-like endoglucanases"/>
    <property type="match status" value="1"/>
</dbReference>
<evidence type="ECO:0000313" key="4">
    <source>
        <dbReference type="EMBL" id="SHH83700.1"/>
    </source>
</evidence>
<dbReference type="GO" id="GO:0019867">
    <property type="term" value="C:outer membrane"/>
    <property type="evidence" value="ECO:0007669"/>
    <property type="project" value="InterPro"/>
</dbReference>
<evidence type="ECO:0000256" key="1">
    <source>
        <dbReference type="ARBA" id="ARBA00022729"/>
    </source>
</evidence>
<keyword evidence="5" id="KW-1185">Reference proteome</keyword>
<dbReference type="InterPro" id="IPR036908">
    <property type="entry name" value="RlpA-like_sf"/>
</dbReference>
<evidence type="ECO:0000313" key="5">
    <source>
        <dbReference type="Proteomes" id="UP000184079"/>
    </source>
</evidence>
<evidence type="ECO:0000256" key="2">
    <source>
        <dbReference type="SAM" id="MobiDB-lite"/>
    </source>
</evidence>
<feature type="region of interest" description="Disordered" evidence="2">
    <location>
        <begin position="292"/>
        <end position="324"/>
    </location>
</feature>
<gene>
    <name evidence="4" type="ORF">SAMN05421807_11542</name>
</gene>
<dbReference type="CDD" id="cd22786">
    <property type="entry name" value="DPBB_YuiC-like"/>
    <property type="match status" value="1"/>
</dbReference>
<protein>
    <submittedName>
        <fullName evidence="4">Uncharacterized conserved protein YabE, contains G5 and tandem DUF348 domains</fullName>
    </submittedName>
</protein>